<dbReference type="SMART" id="SM00220">
    <property type="entry name" value="S_TKc"/>
    <property type="match status" value="2"/>
</dbReference>
<keyword evidence="14 22" id="KW-1133">Transmembrane helix</keyword>
<dbReference type="GO" id="GO:0005524">
    <property type="term" value="F:ATP binding"/>
    <property type="evidence" value="ECO:0007669"/>
    <property type="project" value="UniProtKB-UniRule"/>
</dbReference>
<evidence type="ECO:0000313" key="25">
    <source>
        <dbReference type="Proteomes" id="UP000095767"/>
    </source>
</evidence>
<organism evidence="24 25">
    <name type="scientific">Dichanthelium oligosanthes</name>
    <dbReference type="NCBI Taxonomy" id="888268"/>
    <lineage>
        <taxon>Eukaryota</taxon>
        <taxon>Viridiplantae</taxon>
        <taxon>Streptophyta</taxon>
        <taxon>Embryophyta</taxon>
        <taxon>Tracheophyta</taxon>
        <taxon>Spermatophyta</taxon>
        <taxon>Magnoliopsida</taxon>
        <taxon>Liliopsida</taxon>
        <taxon>Poales</taxon>
        <taxon>Poaceae</taxon>
        <taxon>PACMAD clade</taxon>
        <taxon>Panicoideae</taxon>
        <taxon>Panicodae</taxon>
        <taxon>Paniceae</taxon>
        <taxon>Dichantheliinae</taxon>
        <taxon>Dichanthelium</taxon>
    </lineage>
</organism>
<dbReference type="OrthoDB" id="10252354at2759"/>
<dbReference type="InterPro" id="IPR011009">
    <property type="entry name" value="Kinase-like_dom_sf"/>
</dbReference>
<dbReference type="SMART" id="SM00369">
    <property type="entry name" value="LRR_TYP"/>
    <property type="match status" value="2"/>
</dbReference>
<evidence type="ECO:0000256" key="3">
    <source>
        <dbReference type="ARBA" id="ARBA00010217"/>
    </source>
</evidence>
<dbReference type="Gene3D" id="3.30.200.20">
    <property type="entry name" value="Phosphorylase Kinase, domain 1"/>
    <property type="match status" value="2"/>
</dbReference>
<evidence type="ECO:0000256" key="17">
    <source>
        <dbReference type="ARBA" id="ARBA00023180"/>
    </source>
</evidence>
<dbReference type="GO" id="GO:0004674">
    <property type="term" value="F:protein serine/threonine kinase activity"/>
    <property type="evidence" value="ECO:0007669"/>
    <property type="project" value="UniProtKB-KW"/>
</dbReference>
<dbReference type="FunFam" id="3.80.10.10:FF:000129">
    <property type="entry name" value="Leucine-rich repeat receptor-like kinase"/>
    <property type="match status" value="1"/>
</dbReference>
<dbReference type="SUPFAM" id="SSF56112">
    <property type="entry name" value="Protein kinase-like (PK-like)"/>
    <property type="match status" value="2"/>
</dbReference>
<dbReference type="InterPro" id="IPR000719">
    <property type="entry name" value="Prot_kinase_dom"/>
</dbReference>
<keyword evidence="15 22" id="KW-0472">Membrane</keyword>
<evidence type="ECO:0000256" key="10">
    <source>
        <dbReference type="ARBA" id="ARBA00022737"/>
    </source>
</evidence>
<dbReference type="Pfam" id="PF13855">
    <property type="entry name" value="LRR_8"/>
    <property type="match status" value="1"/>
</dbReference>
<dbReference type="InterPro" id="IPR001245">
    <property type="entry name" value="Ser-Thr/Tyr_kinase_cat_dom"/>
</dbReference>
<dbReference type="PROSITE" id="PS00108">
    <property type="entry name" value="PROTEIN_KINASE_ST"/>
    <property type="match status" value="2"/>
</dbReference>
<evidence type="ECO:0000256" key="6">
    <source>
        <dbReference type="ARBA" id="ARBA00022614"/>
    </source>
</evidence>
<comment type="similarity">
    <text evidence="2">In the N-terminal section; belongs to the leguminous lectin family.</text>
</comment>
<evidence type="ECO:0000256" key="8">
    <source>
        <dbReference type="ARBA" id="ARBA00022692"/>
    </source>
</evidence>
<dbReference type="PANTHER" id="PTHR45631:SF202">
    <property type="entry name" value="SENESCENCE-INDUCED RECEPTOR-LIKE SERINE_THREONINE-PROTEIN KINASE"/>
    <property type="match status" value="1"/>
</dbReference>
<keyword evidence="8 22" id="KW-0812">Transmembrane</keyword>
<dbReference type="Pfam" id="PF12819">
    <property type="entry name" value="Malectin_like"/>
    <property type="match status" value="1"/>
</dbReference>
<evidence type="ECO:0000256" key="16">
    <source>
        <dbReference type="ARBA" id="ARBA00023170"/>
    </source>
</evidence>
<reference evidence="24 25" key="1">
    <citation type="submission" date="2016-09" db="EMBL/GenBank/DDBJ databases">
        <title>The draft genome of Dichanthelium oligosanthes: A C3 panicoid grass species.</title>
        <authorList>
            <person name="Studer A.J."/>
            <person name="Schnable J.C."/>
            <person name="Brutnell T.P."/>
        </authorList>
    </citation>
    <scope>NUCLEOTIDE SEQUENCE [LARGE SCALE GENOMIC DNA]</scope>
    <source>
        <strain evidence="25">cv. Kellogg 1175</strain>
        <tissue evidence="24">Leaf</tissue>
    </source>
</reference>
<keyword evidence="4" id="KW-1003">Cell membrane</keyword>
<dbReference type="InterPro" id="IPR008271">
    <property type="entry name" value="Ser/Thr_kinase_AS"/>
</dbReference>
<proteinExistence type="inferred from homology"/>
<dbReference type="InterPro" id="IPR017441">
    <property type="entry name" value="Protein_kinase_ATP_BS"/>
</dbReference>
<dbReference type="GO" id="GO:0002229">
    <property type="term" value="P:defense response to oomycetes"/>
    <property type="evidence" value="ECO:0007669"/>
    <property type="project" value="UniProtKB-ARBA"/>
</dbReference>
<feature type="binding site" evidence="21">
    <location>
        <position position="100"/>
    </location>
    <ligand>
        <name>ATP</name>
        <dbReference type="ChEBI" id="CHEBI:30616"/>
    </ligand>
</feature>
<keyword evidence="7" id="KW-0808">Transferase</keyword>
<feature type="domain" description="Protein kinase" evidence="23">
    <location>
        <begin position="71"/>
        <end position="332"/>
    </location>
</feature>
<dbReference type="GO" id="GO:0005886">
    <property type="term" value="C:plasma membrane"/>
    <property type="evidence" value="ECO:0007669"/>
    <property type="project" value="UniProtKB-SubCell"/>
</dbReference>
<keyword evidence="6" id="KW-0433">Leucine-rich repeat</keyword>
<dbReference type="SUPFAM" id="SSF52058">
    <property type="entry name" value="L domain-like"/>
    <property type="match status" value="1"/>
</dbReference>
<dbReference type="EMBL" id="LWDX02068616">
    <property type="protein sequence ID" value="OEL14901.1"/>
    <property type="molecule type" value="Genomic_DNA"/>
</dbReference>
<keyword evidence="12 24" id="KW-0418">Kinase</keyword>
<dbReference type="FunFam" id="3.30.200.20:FF:000265">
    <property type="entry name" value="Mitogen-activated protein kinase kinase 6"/>
    <property type="match status" value="1"/>
</dbReference>
<dbReference type="FunFam" id="1.10.510.10:FF:000285">
    <property type="entry name" value="Mitogen-activated protein kinase kinase 6"/>
    <property type="match status" value="1"/>
</dbReference>
<protein>
    <submittedName>
        <fullName evidence="24">Mitogen-activated protein kinase kinase 1</fullName>
    </submittedName>
</protein>
<dbReference type="PANTHER" id="PTHR45631">
    <property type="entry name" value="OS07G0107800 PROTEIN-RELATED"/>
    <property type="match status" value="1"/>
</dbReference>
<dbReference type="CDD" id="cd06623">
    <property type="entry name" value="PKc_MAPKK_plant_like"/>
    <property type="match status" value="1"/>
</dbReference>
<evidence type="ECO:0000259" key="23">
    <source>
        <dbReference type="PROSITE" id="PS50011"/>
    </source>
</evidence>
<keyword evidence="11 21" id="KW-0547">Nucleotide-binding</keyword>
<accession>A0A1E5UPV8</accession>
<evidence type="ECO:0000256" key="4">
    <source>
        <dbReference type="ARBA" id="ARBA00022475"/>
    </source>
</evidence>
<dbReference type="AlphaFoldDB" id="A0A1E5UPV8"/>
<dbReference type="FunFam" id="1.10.510.10:FF:000240">
    <property type="entry name" value="Lectin-domain containing receptor kinase A4.3"/>
    <property type="match status" value="1"/>
</dbReference>
<evidence type="ECO:0000313" key="24">
    <source>
        <dbReference type="EMBL" id="OEL14901.1"/>
    </source>
</evidence>
<feature type="domain" description="Protein kinase" evidence="23">
    <location>
        <begin position="800"/>
        <end position="1087"/>
    </location>
</feature>
<evidence type="ECO:0000256" key="18">
    <source>
        <dbReference type="ARBA" id="ARBA00038035"/>
    </source>
</evidence>
<sequence>MRGKKPLKELKLSVPAQETPVDKFLTASGTFKDGELRLNQSGLRLISEENGDEDESTKLKVEDVQLSMDDLEMIQVIGKGSGGVVQLVRHKWVGTLYALKGIQMNIQESIRKQIVQELKINQATQSPHIVLCHQSFYHNGVIYLVLEYMDRGSLADIIKQVKTVLEPYLAVLCKQVLEGLLYLHQERHVIHRDIKPSNLLVNRKGEVKITDFGVSAVLATSMGQRDTFVGTYNYMAPERISGSSYDYKSDIWSLGLVILECAIGRFPYIPSEGEGWLSFYELLEAIVDQPPPSAPADQFSPEFCSFISSCIQKDPAQRMSASELLWAKISYVSDAGFTDTGVNGNVSVAYLSGGPLSRRYLTLRSFPDGERNCYTLCSLTSGIKYLVRATFMYGDYDGLSKPPVFDVYLGVNLWGTVDLVAANETSSGTTMLEIITLSPSNYLQVCLVNKQLGTPIISGLDLRPLNPSLYPEPNATQSLVIVNRDNMGPSDALAIVRYPDDPHDRVWFPYDGAPDCAEVSGTSPVRNLVGYLFEPRPAVMQTAITPLNSSRIDYSWLWKQKLGSINSFVGALFLSELKPLPANALGEFNVVLNGRLFLMNPFTPEVQKNWVGDPCAPKAFVWEGLDCSYAASSPGRVTSLKLSKSGLSGGLMAAFADLSALQYLDLSQNDLSGVIPDFLEKFSSLVYLDLSGNKLDQSVPPGLLKRSQEGSLTLRIGDSCTKGSTCELRKKRNKIAVIASVSVAVILVVVAITVAAFMCKKERQKDTSVKAKGNNSSYGDRKLELDNQKFSRRDLKKITNNFNNEIGRGGFGPVYAGQLDNGTPVAVKMLSKSSSQGIEEFIAEARALVRVHHKNLVSMVGYCKDRESLALVYEFISGGTLQGCLIGRESKDKPLTWLQRLRIALESAQGLEYLHKLCVPRLIHRDVKTANILLSANLEAKIADFGLSKAFDTDKTHVSTRVVGTPGYLDPEYVHFLLLVILIHKIFIDGTSNNLISEVSTFGVVLLELVTGNSPILEASENGHILQWVQQRIARGNIESIAGPNMEGQYDVNSLWKVTDVALSCTAQSSSQRPTMTEVVVQLKESLELAIASFETDHQSDKGIGVQLPGMDCFQGEASYDNSSGIVGTEGVDPFAADHGPGAR</sequence>
<dbReference type="Gene3D" id="3.80.10.10">
    <property type="entry name" value="Ribonuclease Inhibitor"/>
    <property type="match status" value="1"/>
</dbReference>
<evidence type="ECO:0000256" key="9">
    <source>
        <dbReference type="ARBA" id="ARBA00022729"/>
    </source>
</evidence>
<keyword evidence="10" id="KW-0677">Repeat</keyword>
<evidence type="ECO:0000256" key="2">
    <source>
        <dbReference type="ARBA" id="ARBA00008536"/>
    </source>
</evidence>
<dbReference type="PROSITE" id="PS00107">
    <property type="entry name" value="PROTEIN_KINASE_ATP"/>
    <property type="match status" value="1"/>
</dbReference>
<dbReference type="InterPro" id="IPR032675">
    <property type="entry name" value="LRR_dom_sf"/>
</dbReference>
<dbReference type="GO" id="GO:0004708">
    <property type="term" value="F:MAP kinase kinase activity"/>
    <property type="evidence" value="ECO:0007669"/>
    <property type="project" value="UniProtKB-EC"/>
</dbReference>
<evidence type="ECO:0000256" key="21">
    <source>
        <dbReference type="PROSITE-ProRule" id="PRU10141"/>
    </source>
</evidence>
<dbReference type="Proteomes" id="UP000095767">
    <property type="component" value="Unassembled WGS sequence"/>
</dbReference>
<dbReference type="Pfam" id="PF07714">
    <property type="entry name" value="PK_Tyr_Ser-Thr"/>
    <property type="match status" value="1"/>
</dbReference>
<comment type="catalytic activity">
    <reaction evidence="19">
        <text>L-threonyl-[protein] + ATP = O-phospho-L-threonyl-[protein] + ADP + H(+)</text>
        <dbReference type="Rhea" id="RHEA:46608"/>
        <dbReference type="Rhea" id="RHEA-COMP:11060"/>
        <dbReference type="Rhea" id="RHEA-COMP:11605"/>
        <dbReference type="ChEBI" id="CHEBI:15378"/>
        <dbReference type="ChEBI" id="CHEBI:30013"/>
        <dbReference type="ChEBI" id="CHEBI:30616"/>
        <dbReference type="ChEBI" id="CHEBI:61977"/>
        <dbReference type="ChEBI" id="CHEBI:456216"/>
        <dbReference type="EC" id="2.7.11.1"/>
    </reaction>
</comment>
<keyword evidence="9" id="KW-0732">Signal</keyword>
<keyword evidence="25" id="KW-1185">Reference proteome</keyword>
<evidence type="ECO:0000256" key="12">
    <source>
        <dbReference type="ARBA" id="ARBA00022777"/>
    </source>
</evidence>
<gene>
    <name evidence="24" type="ORF">BAE44_0024073</name>
</gene>
<keyword evidence="16" id="KW-0675">Receptor</keyword>
<dbReference type="InterPro" id="IPR001611">
    <property type="entry name" value="Leu-rich_rpt"/>
</dbReference>
<dbReference type="FunFam" id="3.30.200.20:FF:000394">
    <property type="entry name" value="Leucine-rich repeat receptor-like protein kinase"/>
    <property type="match status" value="1"/>
</dbReference>
<comment type="subcellular location">
    <subcellularLocation>
        <location evidence="1">Cell membrane</location>
        <topology evidence="1">Single-pass type I membrane protein</topology>
    </subcellularLocation>
</comment>
<evidence type="ECO:0000256" key="15">
    <source>
        <dbReference type="ARBA" id="ARBA00023136"/>
    </source>
</evidence>
<evidence type="ECO:0000256" key="20">
    <source>
        <dbReference type="ARBA" id="ARBA00048679"/>
    </source>
</evidence>
<comment type="similarity">
    <text evidence="3">In the C-terminal section; belongs to the protein kinase superfamily. Ser/Thr protein kinase family.</text>
</comment>
<evidence type="ECO:0000256" key="14">
    <source>
        <dbReference type="ARBA" id="ARBA00022989"/>
    </source>
</evidence>
<evidence type="ECO:0000256" key="13">
    <source>
        <dbReference type="ARBA" id="ARBA00022840"/>
    </source>
</evidence>
<keyword evidence="13 21" id="KW-0067">ATP-binding</keyword>
<comment type="caution">
    <text evidence="24">The sequence shown here is derived from an EMBL/GenBank/DDBJ whole genome shotgun (WGS) entry which is preliminary data.</text>
</comment>
<name>A0A1E5UPV8_9POAL</name>
<dbReference type="STRING" id="888268.A0A1E5UPV8"/>
<dbReference type="InterPro" id="IPR003591">
    <property type="entry name" value="Leu-rich_rpt_typical-subtyp"/>
</dbReference>
<comment type="similarity">
    <text evidence="18">Belongs to the protein kinase superfamily. STE Ser/Thr protein kinase family. MAP kinase kinase subfamily.</text>
</comment>
<evidence type="ECO:0000256" key="22">
    <source>
        <dbReference type="SAM" id="Phobius"/>
    </source>
</evidence>
<feature type="transmembrane region" description="Helical" evidence="22">
    <location>
        <begin position="735"/>
        <end position="758"/>
    </location>
</feature>
<evidence type="ECO:0000256" key="19">
    <source>
        <dbReference type="ARBA" id="ARBA00047899"/>
    </source>
</evidence>
<dbReference type="PROSITE" id="PS50011">
    <property type="entry name" value="PROTEIN_KINASE_DOM"/>
    <property type="match status" value="2"/>
</dbReference>
<evidence type="ECO:0000256" key="1">
    <source>
        <dbReference type="ARBA" id="ARBA00004251"/>
    </source>
</evidence>
<evidence type="ECO:0000256" key="5">
    <source>
        <dbReference type="ARBA" id="ARBA00022527"/>
    </source>
</evidence>
<evidence type="ECO:0000256" key="7">
    <source>
        <dbReference type="ARBA" id="ARBA00022679"/>
    </source>
</evidence>
<keyword evidence="17" id="KW-0325">Glycoprotein</keyword>
<evidence type="ECO:0000256" key="11">
    <source>
        <dbReference type="ARBA" id="ARBA00022741"/>
    </source>
</evidence>
<dbReference type="InterPro" id="IPR024788">
    <property type="entry name" value="Malectin-like_Carb-bd_dom"/>
</dbReference>
<comment type="catalytic activity">
    <reaction evidence="20">
        <text>L-seryl-[protein] + ATP = O-phospho-L-seryl-[protein] + ADP + H(+)</text>
        <dbReference type="Rhea" id="RHEA:17989"/>
        <dbReference type="Rhea" id="RHEA-COMP:9863"/>
        <dbReference type="Rhea" id="RHEA-COMP:11604"/>
        <dbReference type="ChEBI" id="CHEBI:15378"/>
        <dbReference type="ChEBI" id="CHEBI:29999"/>
        <dbReference type="ChEBI" id="CHEBI:30616"/>
        <dbReference type="ChEBI" id="CHEBI:83421"/>
        <dbReference type="ChEBI" id="CHEBI:456216"/>
        <dbReference type="EC" id="2.7.11.1"/>
    </reaction>
</comment>
<dbReference type="Gene3D" id="1.10.510.10">
    <property type="entry name" value="Transferase(Phosphotransferase) domain 1"/>
    <property type="match status" value="2"/>
</dbReference>
<dbReference type="Pfam" id="PF00069">
    <property type="entry name" value="Pkinase"/>
    <property type="match status" value="1"/>
</dbReference>
<keyword evidence="5" id="KW-0723">Serine/threonine-protein kinase</keyword>